<gene>
    <name evidence="2" type="ORF">Pmar_PMAR008529</name>
</gene>
<dbReference type="Pfam" id="PF00022">
    <property type="entry name" value="Actin"/>
    <property type="match status" value="1"/>
</dbReference>
<sequence>MLGNQPVVIDNGSGCIKAGFSGENSPQVQILSAVGYPKYRKVMEGVEGPSEVTKPTKGSKVG</sequence>
<organism evidence="3">
    <name type="scientific">Perkinsus marinus (strain ATCC 50983 / TXsc)</name>
    <dbReference type="NCBI Taxonomy" id="423536"/>
    <lineage>
        <taxon>Eukaryota</taxon>
        <taxon>Sar</taxon>
        <taxon>Alveolata</taxon>
        <taxon>Perkinsozoa</taxon>
        <taxon>Perkinsea</taxon>
        <taxon>Perkinsida</taxon>
        <taxon>Perkinsidae</taxon>
        <taxon>Perkinsus</taxon>
    </lineage>
</organism>
<accession>C5KRP7</accession>
<dbReference type="InParanoid" id="C5KRP7"/>
<dbReference type="InterPro" id="IPR043129">
    <property type="entry name" value="ATPase_NBD"/>
</dbReference>
<dbReference type="Gene3D" id="3.30.420.40">
    <property type="match status" value="1"/>
</dbReference>
<keyword evidence="3" id="KW-1185">Reference proteome</keyword>
<dbReference type="GeneID" id="9055640"/>
<name>C5KRP7_PERM5</name>
<proteinExistence type="predicted"/>
<dbReference type="OrthoDB" id="5132116at2759"/>
<dbReference type="SUPFAM" id="SSF53067">
    <property type="entry name" value="Actin-like ATPase domain"/>
    <property type="match status" value="1"/>
</dbReference>
<protein>
    <submittedName>
        <fullName evidence="2">Actin, putative</fullName>
    </submittedName>
</protein>
<evidence type="ECO:0000313" key="2">
    <source>
        <dbReference type="EMBL" id="EER12845.1"/>
    </source>
</evidence>
<dbReference type="Proteomes" id="UP000007800">
    <property type="component" value="Unassembled WGS sequence"/>
</dbReference>
<dbReference type="AlphaFoldDB" id="C5KRP7"/>
<comment type="catalytic activity">
    <reaction evidence="1">
        <text>ATP + H2O = ADP + phosphate + H(+)</text>
        <dbReference type="Rhea" id="RHEA:13065"/>
        <dbReference type="ChEBI" id="CHEBI:15377"/>
        <dbReference type="ChEBI" id="CHEBI:15378"/>
        <dbReference type="ChEBI" id="CHEBI:30616"/>
        <dbReference type="ChEBI" id="CHEBI:43474"/>
        <dbReference type="ChEBI" id="CHEBI:456216"/>
    </reaction>
</comment>
<feature type="non-terminal residue" evidence="2">
    <location>
        <position position="62"/>
    </location>
</feature>
<evidence type="ECO:0000313" key="3">
    <source>
        <dbReference type="Proteomes" id="UP000007800"/>
    </source>
</evidence>
<evidence type="ECO:0000256" key="1">
    <source>
        <dbReference type="ARBA" id="ARBA00049360"/>
    </source>
</evidence>
<dbReference type="RefSeq" id="XP_002781050.1">
    <property type="nucleotide sequence ID" value="XM_002781004.1"/>
</dbReference>
<reference evidence="2 3" key="1">
    <citation type="submission" date="2008-07" db="EMBL/GenBank/DDBJ databases">
        <authorList>
            <person name="El-Sayed N."/>
            <person name="Caler E."/>
            <person name="Inman J."/>
            <person name="Amedeo P."/>
            <person name="Hass B."/>
            <person name="Wortman J."/>
        </authorList>
    </citation>
    <scope>NUCLEOTIDE SEQUENCE [LARGE SCALE GENOMIC DNA]</scope>
    <source>
        <strain evidence="3">ATCC 50983 / TXsc</strain>
    </source>
</reference>
<dbReference type="InterPro" id="IPR004000">
    <property type="entry name" value="Actin"/>
</dbReference>
<dbReference type="EMBL" id="GG675897">
    <property type="protein sequence ID" value="EER12845.1"/>
    <property type="molecule type" value="Genomic_DNA"/>
</dbReference>